<dbReference type="InterPro" id="IPR036291">
    <property type="entry name" value="NAD(P)-bd_dom_sf"/>
</dbReference>
<comment type="caution">
    <text evidence="3">The sequence shown here is derived from an EMBL/GenBank/DDBJ whole genome shotgun (WGS) entry which is preliminary data.</text>
</comment>
<evidence type="ECO:0000313" key="3">
    <source>
        <dbReference type="EMBL" id="GGD56372.1"/>
    </source>
</evidence>
<dbReference type="Pfam" id="PF13561">
    <property type="entry name" value="adh_short_C2"/>
    <property type="match status" value="1"/>
</dbReference>
<keyword evidence="4" id="KW-1185">Reference proteome</keyword>
<dbReference type="PRINTS" id="PR00081">
    <property type="entry name" value="GDHRDH"/>
</dbReference>
<reference evidence="3" key="1">
    <citation type="journal article" date="2014" name="Int. J. Syst. Evol. Microbiol.">
        <title>Complete genome sequence of Corynebacterium casei LMG S-19264T (=DSM 44701T), isolated from a smear-ripened cheese.</title>
        <authorList>
            <consortium name="US DOE Joint Genome Institute (JGI-PGF)"/>
            <person name="Walter F."/>
            <person name="Albersmeier A."/>
            <person name="Kalinowski J."/>
            <person name="Ruckert C."/>
        </authorList>
    </citation>
    <scope>NUCLEOTIDE SEQUENCE</scope>
    <source>
        <strain evidence="3">CGMCC 1.15178</strain>
    </source>
</reference>
<dbReference type="GO" id="GO:0016616">
    <property type="term" value="F:oxidoreductase activity, acting on the CH-OH group of donors, NAD or NADP as acceptor"/>
    <property type="evidence" value="ECO:0007669"/>
    <property type="project" value="TreeGrafter"/>
</dbReference>
<dbReference type="Gene3D" id="3.40.50.720">
    <property type="entry name" value="NAD(P)-binding Rossmann-like Domain"/>
    <property type="match status" value="1"/>
</dbReference>
<dbReference type="SUPFAM" id="SSF51735">
    <property type="entry name" value="NAD(P)-binding Rossmann-fold domains"/>
    <property type="match status" value="1"/>
</dbReference>
<evidence type="ECO:0000256" key="1">
    <source>
        <dbReference type="ARBA" id="ARBA00006484"/>
    </source>
</evidence>
<dbReference type="EMBL" id="BMHP01000001">
    <property type="protein sequence ID" value="GGD56372.1"/>
    <property type="molecule type" value="Genomic_DNA"/>
</dbReference>
<dbReference type="PANTHER" id="PTHR42760:SF40">
    <property type="entry name" value="3-OXOACYL-[ACYL-CARRIER-PROTEIN] REDUCTASE, CHLOROPLASTIC"/>
    <property type="match status" value="1"/>
</dbReference>
<dbReference type="AlphaFoldDB" id="A0A917DP22"/>
<gene>
    <name evidence="3" type="ORF">GCM10010911_12620</name>
</gene>
<sequence>MKQIMHVLKMFQLERKVAIVTGGSGLYGEHISSALGEAGAIVIIASRGLEKCEQLAQSLQDQGCQAFARRLDLANEDSIAQFTAEVTAEFGQIDILVNNSVSRTGLNDIEQTTADGWLRDQQVNGLGTMLLTKAIVRTMRERRTGNIINISSIQGILGPHFPVYGDSGMTSGIEYTYTKWGMVGMTKWLANYYGKFNIRANCISPGGYNPVDTEQEIASGEFLQRYIERTPLGRLADEDDIKGAIVYLASEASKYVTGHNLILDGGWSSW</sequence>
<dbReference type="GO" id="GO:0008206">
    <property type="term" value="P:bile acid metabolic process"/>
    <property type="evidence" value="ECO:0007669"/>
    <property type="project" value="UniProtKB-ARBA"/>
</dbReference>
<dbReference type="GO" id="GO:0030497">
    <property type="term" value="P:fatty acid elongation"/>
    <property type="evidence" value="ECO:0007669"/>
    <property type="project" value="TreeGrafter"/>
</dbReference>
<evidence type="ECO:0000313" key="4">
    <source>
        <dbReference type="Proteomes" id="UP000612456"/>
    </source>
</evidence>
<protein>
    <submittedName>
        <fullName evidence="3">Gluconate 5-dehydrogenase</fullName>
    </submittedName>
</protein>
<evidence type="ECO:0000256" key="2">
    <source>
        <dbReference type="ARBA" id="ARBA00023002"/>
    </source>
</evidence>
<dbReference type="InterPro" id="IPR002347">
    <property type="entry name" value="SDR_fam"/>
</dbReference>
<reference evidence="3" key="2">
    <citation type="submission" date="2020-09" db="EMBL/GenBank/DDBJ databases">
        <authorList>
            <person name="Sun Q."/>
            <person name="Zhou Y."/>
        </authorList>
    </citation>
    <scope>NUCLEOTIDE SEQUENCE</scope>
    <source>
        <strain evidence="3">CGMCC 1.15178</strain>
    </source>
</reference>
<comment type="similarity">
    <text evidence="1">Belongs to the short-chain dehydrogenases/reductases (SDR) family.</text>
</comment>
<dbReference type="Proteomes" id="UP000612456">
    <property type="component" value="Unassembled WGS sequence"/>
</dbReference>
<organism evidence="3 4">
    <name type="scientific">Paenibacillus nasutitermitis</name>
    <dbReference type="NCBI Taxonomy" id="1652958"/>
    <lineage>
        <taxon>Bacteria</taxon>
        <taxon>Bacillati</taxon>
        <taxon>Bacillota</taxon>
        <taxon>Bacilli</taxon>
        <taxon>Bacillales</taxon>
        <taxon>Paenibacillaceae</taxon>
        <taxon>Paenibacillus</taxon>
    </lineage>
</organism>
<dbReference type="PANTHER" id="PTHR42760">
    <property type="entry name" value="SHORT-CHAIN DEHYDROGENASES/REDUCTASES FAMILY MEMBER"/>
    <property type="match status" value="1"/>
</dbReference>
<dbReference type="FunFam" id="3.40.50.720:FF:000084">
    <property type="entry name" value="Short-chain dehydrogenase reductase"/>
    <property type="match status" value="1"/>
</dbReference>
<name>A0A917DP22_9BACL</name>
<keyword evidence="2" id="KW-0560">Oxidoreductase</keyword>
<proteinExistence type="inferred from homology"/>
<accession>A0A917DP22</accession>
<dbReference type="PRINTS" id="PR00080">
    <property type="entry name" value="SDRFAMILY"/>
</dbReference>